<dbReference type="Pfam" id="PF12770">
    <property type="entry name" value="CHAT"/>
    <property type="match status" value="1"/>
</dbReference>
<name>A0AAD7DI21_MYCRO</name>
<evidence type="ECO:0000313" key="3">
    <source>
        <dbReference type="Proteomes" id="UP001221757"/>
    </source>
</evidence>
<protein>
    <submittedName>
        <fullName evidence="2">CHAT domain-containing protein</fullName>
    </submittedName>
</protein>
<comment type="caution">
    <text evidence="2">The sequence shown here is derived from an EMBL/GenBank/DDBJ whole genome shotgun (WGS) entry which is preliminary data.</text>
</comment>
<feature type="domain" description="CHAT" evidence="1">
    <location>
        <begin position="457"/>
        <end position="584"/>
    </location>
</feature>
<organism evidence="2 3">
    <name type="scientific">Mycena rosella</name>
    <name type="common">Pink bonnet</name>
    <name type="synonym">Agaricus rosellus</name>
    <dbReference type="NCBI Taxonomy" id="1033263"/>
    <lineage>
        <taxon>Eukaryota</taxon>
        <taxon>Fungi</taxon>
        <taxon>Dikarya</taxon>
        <taxon>Basidiomycota</taxon>
        <taxon>Agaricomycotina</taxon>
        <taxon>Agaricomycetes</taxon>
        <taxon>Agaricomycetidae</taxon>
        <taxon>Agaricales</taxon>
        <taxon>Marasmiineae</taxon>
        <taxon>Mycenaceae</taxon>
        <taxon>Mycena</taxon>
    </lineage>
</organism>
<keyword evidence="3" id="KW-1185">Reference proteome</keyword>
<accession>A0AAD7DI21</accession>
<reference evidence="2" key="1">
    <citation type="submission" date="2023-03" db="EMBL/GenBank/DDBJ databases">
        <title>Massive genome expansion in bonnet fungi (Mycena s.s.) driven by repeated elements and novel gene families across ecological guilds.</title>
        <authorList>
            <consortium name="Lawrence Berkeley National Laboratory"/>
            <person name="Harder C.B."/>
            <person name="Miyauchi S."/>
            <person name="Viragh M."/>
            <person name="Kuo A."/>
            <person name="Thoen E."/>
            <person name="Andreopoulos B."/>
            <person name="Lu D."/>
            <person name="Skrede I."/>
            <person name="Drula E."/>
            <person name="Henrissat B."/>
            <person name="Morin E."/>
            <person name="Kohler A."/>
            <person name="Barry K."/>
            <person name="LaButti K."/>
            <person name="Morin E."/>
            <person name="Salamov A."/>
            <person name="Lipzen A."/>
            <person name="Mereny Z."/>
            <person name="Hegedus B."/>
            <person name="Baldrian P."/>
            <person name="Stursova M."/>
            <person name="Weitz H."/>
            <person name="Taylor A."/>
            <person name="Grigoriev I.V."/>
            <person name="Nagy L.G."/>
            <person name="Martin F."/>
            <person name="Kauserud H."/>
        </authorList>
    </citation>
    <scope>NUCLEOTIDE SEQUENCE</scope>
    <source>
        <strain evidence="2">CBHHK067</strain>
    </source>
</reference>
<sequence>MSNFNEYNVLDEILGLAGKNNLAHIYLQNLYFRRFRNLHQVTDVTEAIALYADSLRRTPIDHSSYPGTQFNLGHVLALSFEHSGDRASLEKAIIELSGAARSNVRPPLFPCQAAKTWLEYTWRYDHSSVLDACDAVVHILPQLAWLGLPLPDRHLQLMRTGNMINAVAASYIEYGDYIKAVEALEQGRSIVWSQLLQLRNPVDQLREVEPRLANRLAQEDIVREIRGVSGFEEFLRPKKLKDLTATGGPGPIVILNMSSFRCDALIITSASSDVQHVPLPDFNHNDAQRLQSSLAELLSSHGRHIIDDRLFGDRESAPHSVVDADENFISIWPSCVLSALQLEPKKNDLLPRLWWCPTGPVTFLPIHAAGLYNTNQPGSKTPDFAGSSYIPTLDAVFKNNPRGTLQPVKLLAIAQPSGRSPLPGTIEEIRRIESRAVKANITYLVDHQATIKENRKSPTESSLILADETHLKLSEIITMSIGRPQLAFMSACQTATGYERLSKEAVHLAAGMLLAGYQGIVATMWSIMDRDAPDVAGDFYQYMFREENVDHTKAAHALHHAVEKLRKRKGGRVFLSWVPFIHMGV</sequence>
<dbReference type="EMBL" id="JARKIE010000053">
    <property type="protein sequence ID" value="KAJ7692241.1"/>
    <property type="molecule type" value="Genomic_DNA"/>
</dbReference>
<dbReference type="InterPro" id="IPR024983">
    <property type="entry name" value="CHAT_dom"/>
</dbReference>
<evidence type="ECO:0000313" key="2">
    <source>
        <dbReference type="EMBL" id="KAJ7692241.1"/>
    </source>
</evidence>
<gene>
    <name evidence="2" type="ORF">B0H17DRAFT_1133251</name>
</gene>
<proteinExistence type="predicted"/>
<dbReference type="Proteomes" id="UP001221757">
    <property type="component" value="Unassembled WGS sequence"/>
</dbReference>
<dbReference type="AlphaFoldDB" id="A0AAD7DI21"/>
<evidence type="ECO:0000259" key="1">
    <source>
        <dbReference type="Pfam" id="PF12770"/>
    </source>
</evidence>